<dbReference type="RefSeq" id="WP_381573672.1">
    <property type="nucleotide sequence ID" value="NZ_BAAASS010000020.1"/>
</dbReference>
<accession>A0ABW0DED3</accession>
<sequence>MSDELWDRLDRSGQEQLRDRTAPGDADDAAAAEQKVDIEGGHTLVGQFGVGGRAMYAPHPGDAVRFGRTGGTR</sequence>
<organism evidence="2 3">
    <name type="scientific">Streptomyces fimbriatus</name>
    <dbReference type="NCBI Taxonomy" id="68197"/>
    <lineage>
        <taxon>Bacteria</taxon>
        <taxon>Bacillati</taxon>
        <taxon>Actinomycetota</taxon>
        <taxon>Actinomycetes</taxon>
        <taxon>Kitasatosporales</taxon>
        <taxon>Streptomycetaceae</taxon>
        <taxon>Streptomyces</taxon>
    </lineage>
</organism>
<evidence type="ECO:0000313" key="3">
    <source>
        <dbReference type="Proteomes" id="UP001596156"/>
    </source>
</evidence>
<keyword evidence="3" id="KW-1185">Reference proteome</keyword>
<comment type="caution">
    <text evidence="2">The sequence shown here is derived from an EMBL/GenBank/DDBJ whole genome shotgun (WGS) entry which is preliminary data.</text>
</comment>
<proteinExistence type="predicted"/>
<reference evidence="3" key="1">
    <citation type="journal article" date="2019" name="Int. J. Syst. Evol. Microbiol.">
        <title>The Global Catalogue of Microorganisms (GCM) 10K type strain sequencing project: providing services to taxonomists for standard genome sequencing and annotation.</title>
        <authorList>
            <consortium name="The Broad Institute Genomics Platform"/>
            <consortium name="The Broad Institute Genome Sequencing Center for Infectious Disease"/>
            <person name="Wu L."/>
            <person name="Ma J."/>
        </authorList>
    </citation>
    <scope>NUCLEOTIDE SEQUENCE [LARGE SCALE GENOMIC DNA]</scope>
    <source>
        <strain evidence="3">CCM 8479</strain>
    </source>
</reference>
<name>A0ABW0DED3_STRFI</name>
<protein>
    <submittedName>
        <fullName evidence="2">Uncharacterized protein</fullName>
    </submittedName>
</protein>
<feature type="region of interest" description="Disordered" evidence="1">
    <location>
        <begin position="1"/>
        <end position="38"/>
    </location>
</feature>
<feature type="compositionally biased region" description="Basic and acidic residues" evidence="1">
    <location>
        <begin position="1"/>
        <end position="22"/>
    </location>
</feature>
<evidence type="ECO:0000256" key="1">
    <source>
        <dbReference type="SAM" id="MobiDB-lite"/>
    </source>
</evidence>
<evidence type="ECO:0000313" key="2">
    <source>
        <dbReference type="EMBL" id="MFC5228829.1"/>
    </source>
</evidence>
<gene>
    <name evidence="2" type="ORF">ACFPN6_30585</name>
</gene>
<dbReference type="EMBL" id="JBHSKL010000046">
    <property type="protein sequence ID" value="MFC5228829.1"/>
    <property type="molecule type" value="Genomic_DNA"/>
</dbReference>
<dbReference type="Proteomes" id="UP001596156">
    <property type="component" value="Unassembled WGS sequence"/>
</dbReference>